<sequence length="348" mass="39395">MLLIIAGAGASLDSVPFTPPHTESAGYQLPLADQLFGVSQAFLDIQTKYPALKQISTRLHFRSNGKTVEDVLAEMQEEAKHNPARHRQLVAVRYYLQELIDTCEQRWYRGHSLPTNMIALLDQIENARLKHGGGAHPCFITFNYDRIIENALSNRGHTFNNISDYTAANRPALLKLHGSVDWVRPVTGLKRPPRDNSRNEVAERMGEEFHEIVPEQVGEIKIIRSISSTTSEEGIHLPAIAIPTKGKSFECPESHVEELRKILPEVRCILTIGWRAQEDHFLVELRRLATKPIVGICVGANGHDADPVTKQMMRTMPRSEFRSFDGRGFSDFVRNHGVERLSNLEWHR</sequence>
<dbReference type="EMBL" id="CP053085">
    <property type="protein sequence ID" value="QJR35226.1"/>
    <property type="molecule type" value="Genomic_DNA"/>
</dbReference>
<dbReference type="AlphaFoldDB" id="A0A6M4IP70"/>
<reference evidence="1 2" key="1">
    <citation type="submission" date="2020-05" db="EMBL/GenBank/DDBJ databases">
        <title>Complete genome sequence of Gemmatimonas greenlandica TET16.</title>
        <authorList>
            <person name="Zeng Y."/>
        </authorList>
    </citation>
    <scope>NUCLEOTIDE SEQUENCE [LARGE SCALE GENOMIC DNA]</scope>
    <source>
        <strain evidence="1 2">TET16</strain>
    </source>
</reference>
<protein>
    <submittedName>
        <fullName evidence="1">Uncharacterized protein</fullName>
    </submittedName>
</protein>
<dbReference type="RefSeq" id="WP_171224655.1">
    <property type="nucleotide sequence ID" value="NZ_CP053085.1"/>
</dbReference>
<gene>
    <name evidence="1" type="ORF">HKW67_06765</name>
</gene>
<evidence type="ECO:0000313" key="1">
    <source>
        <dbReference type="EMBL" id="QJR35226.1"/>
    </source>
</evidence>
<proteinExistence type="predicted"/>
<dbReference type="KEGG" id="ggr:HKW67_06765"/>
<accession>A0A6M4IP70</accession>
<organism evidence="1 2">
    <name type="scientific">Gemmatimonas groenlandica</name>
    <dbReference type="NCBI Taxonomy" id="2732249"/>
    <lineage>
        <taxon>Bacteria</taxon>
        <taxon>Pseudomonadati</taxon>
        <taxon>Gemmatimonadota</taxon>
        <taxon>Gemmatimonadia</taxon>
        <taxon>Gemmatimonadales</taxon>
        <taxon>Gemmatimonadaceae</taxon>
        <taxon>Gemmatimonas</taxon>
    </lineage>
</organism>
<name>A0A6M4IP70_9BACT</name>
<dbReference type="Proteomes" id="UP000500938">
    <property type="component" value="Chromosome"/>
</dbReference>
<dbReference type="Pfam" id="PF13289">
    <property type="entry name" value="SIR2_2"/>
    <property type="match status" value="1"/>
</dbReference>
<evidence type="ECO:0000313" key="2">
    <source>
        <dbReference type="Proteomes" id="UP000500938"/>
    </source>
</evidence>
<keyword evidence="2" id="KW-1185">Reference proteome</keyword>